<gene>
    <name evidence="2" type="ORF">NTJ_14348</name>
</gene>
<feature type="compositionally biased region" description="Low complexity" evidence="1">
    <location>
        <begin position="86"/>
        <end position="103"/>
    </location>
</feature>
<dbReference type="EMBL" id="AP028921">
    <property type="protein sequence ID" value="BET01532.1"/>
    <property type="molecule type" value="Genomic_DNA"/>
</dbReference>
<evidence type="ECO:0000256" key="1">
    <source>
        <dbReference type="SAM" id="MobiDB-lite"/>
    </source>
</evidence>
<keyword evidence="3" id="KW-1185">Reference proteome</keyword>
<evidence type="ECO:0000313" key="3">
    <source>
        <dbReference type="Proteomes" id="UP001307889"/>
    </source>
</evidence>
<feature type="compositionally biased region" description="Basic and acidic residues" evidence="1">
    <location>
        <begin position="124"/>
        <end position="135"/>
    </location>
</feature>
<reference evidence="2 3" key="1">
    <citation type="submission" date="2023-09" db="EMBL/GenBank/DDBJ databases">
        <title>Nesidiocoris tenuis whole genome shotgun sequence.</title>
        <authorList>
            <person name="Shibata T."/>
            <person name="Shimoda M."/>
            <person name="Kobayashi T."/>
            <person name="Uehara T."/>
        </authorList>
    </citation>
    <scope>NUCLEOTIDE SEQUENCE [LARGE SCALE GENOMIC DNA]</scope>
    <source>
        <strain evidence="2 3">Japan</strain>
    </source>
</reference>
<sequence length="155" mass="16801">MKLHYLQFESSPILPPRKGDTPEMKFPTPIMIRIMKVAPCARLAATLRLVRPPVRKRPPVNVSASPDGRTKEGGGGAARALRGRSADSAAELAAGGSWSSSAHSDGHTRAGRDRSRPSVPRTELGGRGRPAEIRPRQAPLRLIDGPESIRPYRFP</sequence>
<feature type="region of interest" description="Disordered" evidence="1">
    <location>
        <begin position="1"/>
        <end position="22"/>
    </location>
</feature>
<name>A0ABN7BAW3_9HEMI</name>
<evidence type="ECO:0000313" key="2">
    <source>
        <dbReference type="EMBL" id="BET01532.1"/>
    </source>
</evidence>
<protein>
    <submittedName>
        <fullName evidence="2">Uncharacterized protein</fullName>
    </submittedName>
</protein>
<feature type="region of interest" description="Disordered" evidence="1">
    <location>
        <begin position="50"/>
        <end position="155"/>
    </location>
</feature>
<accession>A0ABN7BAW3</accession>
<proteinExistence type="predicted"/>
<organism evidence="2 3">
    <name type="scientific">Nesidiocoris tenuis</name>
    <dbReference type="NCBI Taxonomy" id="355587"/>
    <lineage>
        <taxon>Eukaryota</taxon>
        <taxon>Metazoa</taxon>
        <taxon>Ecdysozoa</taxon>
        <taxon>Arthropoda</taxon>
        <taxon>Hexapoda</taxon>
        <taxon>Insecta</taxon>
        <taxon>Pterygota</taxon>
        <taxon>Neoptera</taxon>
        <taxon>Paraneoptera</taxon>
        <taxon>Hemiptera</taxon>
        <taxon>Heteroptera</taxon>
        <taxon>Panheteroptera</taxon>
        <taxon>Cimicomorpha</taxon>
        <taxon>Miridae</taxon>
        <taxon>Dicyphina</taxon>
        <taxon>Nesidiocoris</taxon>
    </lineage>
</organism>
<feature type="compositionally biased region" description="Basic and acidic residues" evidence="1">
    <location>
        <begin position="104"/>
        <end position="116"/>
    </location>
</feature>
<dbReference type="Proteomes" id="UP001307889">
    <property type="component" value="Chromosome 13"/>
</dbReference>